<protein>
    <recommendedName>
        <fullName evidence="3">Clu domain-containing protein</fullName>
    </recommendedName>
</protein>
<gene>
    <name evidence="4" type="ORF">CMV_016229</name>
</gene>
<evidence type="ECO:0000256" key="2">
    <source>
        <dbReference type="SAM" id="MobiDB-lite"/>
    </source>
</evidence>
<proteinExistence type="predicted"/>
<comment type="caution">
    <text evidence="4">The sequence shown here is derived from an EMBL/GenBank/DDBJ whole genome shotgun (WGS) entry which is preliminary data.</text>
</comment>
<dbReference type="InterPro" id="IPR023231">
    <property type="entry name" value="GSKIP_dom_sf"/>
</dbReference>
<dbReference type="FunFam" id="3.30.2280.10:FF:000002">
    <property type="entry name" value="Clustered mitochondria protein homolog"/>
    <property type="match status" value="1"/>
</dbReference>
<dbReference type="Pfam" id="PF05303">
    <property type="entry name" value="GSKIP_dom"/>
    <property type="match status" value="1"/>
</dbReference>
<keyword evidence="1" id="KW-0963">Cytoplasm</keyword>
<feature type="compositionally biased region" description="Polar residues" evidence="2">
    <location>
        <begin position="15"/>
        <end position="26"/>
    </location>
</feature>
<accession>A0A8J4VFC7</accession>
<evidence type="ECO:0000259" key="3">
    <source>
        <dbReference type="PROSITE" id="PS51823"/>
    </source>
</evidence>
<feature type="domain" description="Clu" evidence="3">
    <location>
        <begin position="359"/>
        <end position="638"/>
    </location>
</feature>
<evidence type="ECO:0000256" key="1">
    <source>
        <dbReference type="ARBA" id="ARBA00022490"/>
    </source>
</evidence>
<feature type="compositionally biased region" description="Basic residues" evidence="2">
    <location>
        <begin position="1"/>
        <end position="14"/>
    </location>
</feature>
<feature type="compositionally biased region" description="Low complexity" evidence="2">
    <location>
        <begin position="478"/>
        <end position="496"/>
    </location>
</feature>
<dbReference type="InterPro" id="IPR007967">
    <property type="entry name" value="GSKIP_dom"/>
</dbReference>
<name>A0A8J4VFC7_9ROSI</name>
<dbReference type="GO" id="GO:0005737">
    <property type="term" value="C:cytoplasm"/>
    <property type="evidence" value="ECO:0007669"/>
    <property type="project" value="TreeGrafter"/>
</dbReference>
<dbReference type="PANTHER" id="PTHR12601">
    <property type="entry name" value="EUKARYOTIC TRANSLATION INITIATION FACTOR 3 SUBUNIT EIF-3"/>
    <property type="match status" value="1"/>
</dbReference>
<dbReference type="InterPro" id="IPR028275">
    <property type="entry name" value="CLU_N"/>
</dbReference>
<reference evidence="4" key="1">
    <citation type="submission" date="2020-03" db="EMBL/GenBank/DDBJ databases">
        <title>Castanea mollissima Vanexum genome sequencing.</title>
        <authorList>
            <person name="Staton M."/>
        </authorList>
    </citation>
    <scope>NUCLEOTIDE SEQUENCE</scope>
    <source>
        <tissue evidence="4">Leaf</tissue>
    </source>
</reference>
<dbReference type="Gene3D" id="3.30.2280.10">
    <property type="entry name" value="Hypothetical protein (hspc210)"/>
    <property type="match status" value="1"/>
</dbReference>
<feature type="region of interest" description="Disordered" evidence="2">
    <location>
        <begin position="478"/>
        <end position="510"/>
    </location>
</feature>
<dbReference type="OrthoDB" id="1414216at2759"/>
<evidence type="ECO:0000313" key="5">
    <source>
        <dbReference type="Proteomes" id="UP000737018"/>
    </source>
</evidence>
<feature type="region of interest" description="Disordered" evidence="2">
    <location>
        <begin position="61"/>
        <end position="80"/>
    </location>
</feature>
<dbReference type="PROSITE" id="PS51823">
    <property type="entry name" value="CLU"/>
    <property type="match status" value="1"/>
</dbReference>
<evidence type="ECO:0000313" key="4">
    <source>
        <dbReference type="EMBL" id="KAF3958903.1"/>
    </source>
</evidence>
<feature type="region of interest" description="Disordered" evidence="2">
    <location>
        <begin position="1"/>
        <end position="53"/>
    </location>
</feature>
<keyword evidence="5" id="KW-1185">Reference proteome</keyword>
<dbReference type="AlphaFoldDB" id="A0A8J4VFC7"/>
<organism evidence="4 5">
    <name type="scientific">Castanea mollissima</name>
    <name type="common">Chinese chestnut</name>
    <dbReference type="NCBI Taxonomy" id="60419"/>
    <lineage>
        <taxon>Eukaryota</taxon>
        <taxon>Viridiplantae</taxon>
        <taxon>Streptophyta</taxon>
        <taxon>Embryophyta</taxon>
        <taxon>Tracheophyta</taxon>
        <taxon>Spermatophyta</taxon>
        <taxon>Magnoliopsida</taxon>
        <taxon>eudicotyledons</taxon>
        <taxon>Gunneridae</taxon>
        <taxon>Pentapetalae</taxon>
        <taxon>rosids</taxon>
        <taxon>fabids</taxon>
        <taxon>Fagales</taxon>
        <taxon>Fagaceae</taxon>
        <taxon>Castanea</taxon>
    </lineage>
</organism>
<dbReference type="Proteomes" id="UP000737018">
    <property type="component" value="Unassembled WGS sequence"/>
</dbReference>
<sequence length="700" mass="76483">MAGKSNKGKNRRGAHNTTNSSESLVSSDAPAKDNLSASESTKADANGVPTVDVTTNVVPEVKESETENAAGQQKQGEGDIHLYPVSVKTQSGEKLELQLNPGDSVMDIRQFLLDAPETCYFTCYDLLLHTKDGSTHHLEDFNEISEVADITTGGCSLEMVPALYDDRSIRAHVHRTRELLSLSTLHASLSTSLALQYETTQNKASSPGDTAKTEVPELDGLGFMEDVAGSLNNLLSSSSTEIKCVESIVFSSFNPPPSYRRLVGDLIYLDVVTLEGNKFCITGTTKMFYVNSSPGNSLDPRPSKTSSEATTLVGLLQKISSKFKKAFREILERRASAHPFENVQSLLPPNSWLGSYPVPEHKRDAARAEDALTLSYGSELIGMQRDWNEELQSCREFPHTTPQERILRDRALYKVTSDFVDAAISGAIGVISRCIPPINPTDPECFHMYVHNNIFFSFAVDADLEQLSKKRSLNANSNIENSSLSNSSSDKASSLLHGDSGIPNGEKCEPKITGEGTKAYQEADVSGLYNLAMAIIDYRGHRVVAQSVLPGILQGDKSDSLLYGSVDNGKKICWNEDFHSKVLEAAKRLHLKEHTVLDGSGNVFKLAAPVECKGIVGSDDRHYLLDLMRVTPRDANYTGPGSRFCILRPELITAFCQAQAAERSKFKSEGDAHVTTDSSTVAGVNEQVYDYPCSYITARL</sequence>
<dbReference type="SUPFAM" id="SSF103107">
    <property type="entry name" value="Hypothetical protein c14orf129, hspc210"/>
    <property type="match status" value="1"/>
</dbReference>
<dbReference type="InterPro" id="IPR027523">
    <property type="entry name" value="CLU_prot"/>
</dbReference>
<dbReference type="Pfam" id="PF15044">
    <property type="entry name" value="CLU_N"/>
    <property type="match status" value="1"/>
</dbReference>
<dbReference type="EMBL" id="JRKL02002450">
    <property type="protein sequence ID" value="KAF3958903.1"/>
    <property type="molecule type" value="Genomic_DNA"/>
</dbReference>
<dbReference type="InterPro" id="IPR025697">
    <property type="entry name" value="CLU_dom"/>
</dbReference>
<dbReference type="PANTHER" id="PTHR12601:SF6">
    <property type="entry name" value="CLUSTERED MITOCHONDRIA PROTEIN HOMOLOG"/>
    <property type="match status" value="1"/>
</dbReference>
<dbReference type="Pfam" id="PF13236">
    <property type="entry name" value="CLU"/>
    <property type="match status" value="1"/>
</dbReference>